<reference evidence="2" key="1">
    <citation type="journal article" date="2022" name="Mol. Ecol. Resour.">
        <title>The genomes of chicory, endive, great burdock and yacon provide insights into Asteraceae palaeo-polyploidization history and plant inulin production.</title>
        <authorList>
            <person name="Fan W."/>
            <person name="Wang S."/>
            <person name="Wang H."/>
            <person name="Wang A."/>
            <person name="Jiang F."/>
            <person name="Liu H."/>
            <person name="Zhao H."/>
            <person name="Xu D."/>
            <person name="Zhang Y."/>
        </authorList>
    </citation>
    <scope>NUCLEOTIDE SEQUENCE [LARGE SCALE GENOMIC DNA]</scope>
    <source>
        <strain evidence="2">cv. Yunnan</strain>
    </source>
</reference>
<dbReference type="Proteomes" id="UP001056120">
    <property type="component" value="Linkage Group LG25"/>
</dbReference>
<keyword evidence="2" id="KW-1185">Reference proteome</keyword>
<protein>
    <submittedName>
        <fullName evidence="1">Uncharacterized protein</fullName>
    </submittedName>
</protein>
<accession>A0ACB9A629</accession>
<gene>
    <name evidence="1" type="ORF">L1987_75532</name>
</gene>
<proteinExistence type="predicted"/>
<evidence type="ECO:0000313" key="2">
    <source>
        <dbReference type="Proteomes" id="UP001056120"/>
    </source>
</evidence>
<reference evidence="1 2" key="2">
    <citation type="journal article" date="2022" name="Mol. Ecol. Resour.">
        <title>The genomes of chicory, endive, great burdock and yacon provide insights into Asteraceae paleo-polyploidization history and plant inulin production.</title>
        <authorList>
            <person name="Fan W."/>
            <person name="Wang S."/>
            <person name="Wang H."/>
            <person name="Wang A."/>
            <person name="Jiang F."/>
            <person name="Liu H."/>
            <person name="Zhao H."/>
            <person name="Xu D."/>
            <person name="Zhang Y."/>
        </authorList>
    </citation>
    <scope>NUCLEOTIDE SEQUENCE [LARGE SCALE GENOMIC DNA]</scope>
    <source>
        <strain evidence="2">cv. Yunnan</strain>
        <tissue evidence="1">Leaves</tissue>
    </source>
</reference>
<comment type="caution">
    <text evidence="1">The sequence shown here is derived from an EMBL/GenBank/DDBJ whole genome shotgun (WGS) entry which is preliminary data.</text>
</comment>
<dbReference type="EMBL" id="CM042042">
    <property type="protein sequence ID" value="KAI3705297.1"/>
    <property type="molecule type" value="Genomic_DNA"/>
</dbReference>
<organism evidence="1 2">
    <name type="scientific">Smallanthus sonchifolius</name>
    <dbReference type="NCBI Taxonomy" id="185202"/>
    <lineage>
        <taxon>Eukaryota</taxon>
        <taxon>Viridiplantae</taxon>
        <taxon>Streptophyta</taxon>
        <taxon>Embryophyta</taxon>
        <taxon>Tracheophyta</taxon>
        <taxon>Spermatophyta</taxon>
        <taxon>Magnoliopsida</taxon>
        <taxon>eudicotyledons</taxon>
        <taxon>Gunneridae</taxon>
        <taxon>Pentapetalae</taxon>
        <taxon>asterids</taxon>
        <taxon>campanulids</taxon>
        <taxon>Asterales</taxon>
        <taxon>Asteraceae</taxon>
        <taxon>Asteroideae</taxon>
        <taxon>Heliantheae alliance</taxon>
        <taxon>Millerieae</taxon>
        <taxon>Smallanthus</taxon>
    </lineage>
</organism>
<name>A0ACB9A629_9ASTR</name>
<sequence length="112" mass="12768">MEKVGAVFWLRSSSRWPVFGLPVLCWSVGGEPLQHIDQEEAQFQLLHFLGFLLKLHILKKGLLQTGAIATFAYATISCHCECVRSLGFFRFLRWILILIGLLLKAPHLSYII</sequence>
<evidence type="ECO:0000313" key="1">
    <source>
        <dbReference type="EMBL" id="KAI3705297.1"/>
    </source>
</evidence>